<organism evidence="3 4">
    <name type="scientific">Lingula anatina</name>
    <name type="common">Brachiopod</name>
    <name type="synonym">Lingula unguis</name>
    <dbReference type="NCBI Taxonomy" id="7574"/>
    <lineage>
        <taxon>Eukaryota</taxon>
        <taxon>Metazoa</taxon>
        <taxon>Spiralia</taxon>
        <taxon>Lophotrochozoa</taxon>
        <taxon>Brachiopoda</taxon>
        <taxon>Linguliformea</taxon>
        <taxon>Lingulata</taxon>
        <taxon>Lingulida</taxon>
        <taxon>Linguloidea</taxon>
        <taxon>Lingulidae</taxon>
        <taxon>Lingula</taxon>
    </lineage>
</organism>
<sequence>MGVDYEEPFEPTGWSWITVFSSLMVQLITCGLCYSAGIYQLTFLDEFDQSHFRTSWIGSLLLGCTAFGGIIGVYVSRNLSCRTSVMVGGFVSALGFGISRLIWAHWLLYLSIGVVGGLGLGMAFSPSIMAVEQHFRHAERSFALGLAVWGIGMGIAVFPPCLHLLIELLHWKGAILILSGIALNIMLCGVLMRPPPGGKKNFVPFPLFHAPLLGNFNFLILMLSNLLWSCSASIIYTYLPMFAWEHLSEHLSGPPAEETQLDAALLVSIIGISLFVCRTLFRLLQISDIFVNLLCSVGISLILTFIWPQLFEHYSSMIAYCLLFGIFAGFWPTFSAHTTKELIGREYASMGNGWLALSIGLGCIGGAPLAGWLYDETNNFDYVFYTAGGCMLCCSCIMIGAKLIGCQITAPPYGYVGVDRRMVSGSTSQSTSYSSVSRDRSEKEEKDPRVCVELMLTSV</sequence>
<dbReference type="Gene3D" id="1.20.1250.20">
    <property type="entry name" value="MFS general substrate transporter like domains"/>
    <property type="match status" value="2"/>
</dbReference>
<feature type="transmembrane region" description="Helical" evidence="2">
    <location>
        <begin position="109"/>
        <end position="131"/>
    </location>
</feature>
<feature type="transmembrane region" description="Helical" evidence="2">
    <location>
        <begin position="289"/>
        <end position="308"/>
    </location>
</feature>
<feature type="transmembrane region" description="Helical" evidence="2">
    <location>
        <begin position="259"/>
        <end position="277"/>
    </location>
</feature>
<dbReference type="Proteomes" id="UP000085678">
    <property type="component" value="Unplaced"/>
</dbReference>
<gene>
    <name evidence="4" type="primary">LOC106176767</name>
</gene>
<feature type="transmembrane region" description="Helical" evidence="2">
    <location>
        <begin position="12"/>
        <end position="37"/>
    </location>
</feature>
<evidence type="ECO:0000256" key="2">
    <source>
        <dbReference type="SAM" id="Phobius"/>
    </source>
</evidence>
<feature type="region of interest" description="Disordered" evidence="1">
    <location>
        <begin position="425"/>
        <end position="448"/>
    </location>
</feature>
<evidence type="ECO:0000313" key="3">
    <source>
        <dbReference type="Proteomes" id="UP000085678"/>
    </source>
</evidence>
<keyword evidence="2" id="KW-1133">Transmembrane helix</keyword>
<feature type="transmembrane region" description="Helical" evidence="2">
    <location>
        <begin position="212"/>
        <end position="239"/>
    </location>
</feature>
<dbReference type="PANTHER" id="PTHR11360">
    <property type="entry name" value="MONOCARBOXYLATE TRANSPORTER"/>
    <property type="match status" value="1"/>
</dbReference>
<feature type="transmembrane region" description="Helical" evidence="2">
    <location>
        <begin position="380"/>
        <end position="401"/>
    </location>
</feature>
<reference evidence="4" key="1">
    <citation type="submission" date="2025-08" db="UniProtKB">
        <authorList>
            <consortium name="RefSeq"/>
        </authorList>
    </citation>
    <scope>IDENTIFICATION</scope>
    <source>
        <tissue evidence="4">Gonads</tissue>
    </source>
</reference>
<dbReference type="Pfam" id="PF07690">
    <property type="entry name" value="MFS_1"/>
    <property type="match status" value="1"/>
</dbReference>
<feature type="transmembrane region" description="Helical" evidence="2">
    <location>
        <begin position="354"/>
        <end position="374"/>
    </location>
</feature>
<keyword evidence="3" id="KW-1185">Reference proteome</keyword>
<dbReference type="InterPro" id="IPR036259">
    <property type="entry name" value="MFS_trans_sf"/>
</dbReference>
<dbReference type="InParanoid" id="A0A1S3JXH1"/>
<feature type="transmembrane region" description="Helical" evidence="2">
    <location>
        <begin position="57"/>
        <end position="76"/>
    </location>
</feature>
<feature type="transmembrane region" description="Helical" evidence="2">
    <location>
        <begin position="143"/>
        <end position="165"/>
    </location>
</feature>
<dbReference type="GO" id="GO:0008028">
    <property type="term" value="F:monocarboxylic acid transmembrane transporter activity"/>
    <property type="evidence" value="ECO:0007669"/>
    <property type="project" value="TreeGrafter"/>
</dbReference>
<feature type="compositionally biased region" description="Basic and acidic residues" evidence="1">
    <location>
        <begin position="437"/>
        <end position="448"/>
    </location>
</feature>
<dbReference type="GeneID" id="106176767"/>
<feature type="transmembrane region" description="Helical" evidence="2">
    <location>
        <begin position="83"/>
        <end position="103"/>
    </location>
</feature>
<protein>
    <submittedName>
        <fullName evidence="4">Monocarboxylate transporter 14</fullName>
    </submittedName>
</protein>
<dbReference type="OrthoDB" id="410267at2759"/>
<feature type="compositionally biased region" description="Low complexity" evidence="1">
    <location>
        <begin position="425"/>
        <end position="436"/>
    </location>
</feature>
<accession>A0A1S3JXH1</accession>
<dbReference type="KEGG" id="lak:106176767"/>
<feature type="transmembrane region" description="Helical" evidence="2">
    <location>
        <begin position="314"/>
        <end position="334"/>
    </location>
</feature>
<dbReference type="RefSeq" id="XP_013414739.1">
    <property type="nucleotide sequence ID" value="XM_013559285.2"/>
</dbReference>
<evidence type="ECO:0000313" key="4">
    <source>
        <dbReference type="RefSeq" id="XP_013414739.1"/>
    </source>
</evidence>
<keyword evidence="2" id="KW-0812">Transmembrane</keyword>
<evidence type="ECO:0000256" key="1">
    <source>
        <dbReference type="SAM" id="MobiDB-lite"/>
    </source>
</evidence>
<dbReference type="OMA" id="LYWHFVL"/>
<name>A0A1S3JXH1_LINAN</name>
<feature type="transmembrane region" description="Helical" evidence="2">
    <location>
        <begin position="171"/>
        <end position="192"/>
    </location>
</feature>
<dbReference type="InterPro" id="IPR011701">
    <property type="entry name" value="MFS"/>
</dbReference>
<dbReference type="AlphaFoldDB" id="A0A1S3JXH1"/>
<proteinExistence type="predicted"/>
<keyword evidence="2" id="KW-0472">Membrane</keyword>
<dbReference type="PANTHER" id="PTHR11360:SF284">
    <property type="entry name" value="EG:103B4.3 PROTEIN-RELATED"/>
    <property type="match status" value="1"/>
</dbReference>
<dbReference type="SUPFAM" id="SSF103473">
    <property type="entry name" value="MFS general substrate transporter"/>
    <property type="match status" value="1"/>
</dbReference>
<dbReference type="InterPro" id="IPR050327">
    <property type="entry name" value="Proton-linked_MCT"/>
</dbReference>